<dbReference type="Proteomes" id="UP000294621">
    <property type="component" value="Unassembled WGS sequence"/>
</dbReference>
<dbReference type="AlphaFoldDB" id="A0A4V6PN64"/>
<keyword evidence="4" id="KW-0862">Zinc</keyword>
<dbReference type="InterPro" id="IPR013149">
    <property type="entry name" value="ADH-like_C"/>
</dbReference>
<dbReference type="Pfam" id="PF00107">
    <property type="entry name" value="ADH_zinc_N"/>
    <property type="match status" value="1"/>
</dbReference>
<evidence type="ECO:0000256" key="5">
    <source>
        <dbReference type="ARBA" id="ARBA00023002"/>
    </source>
</evidence>
<proteinExistence type="inferred from homology"/>
<dbReference type="Gene3D" id="3.90.180.10">
    <property type="entry name" value="Medium-chain alcohol dehydrogenases, catalytic domain"/>
    <property type="match status" value="2"/>
</dbReference>
<evidence type="ECO:0000256" key="3">
    <source>
        <dbReference type="ARBA" id="ARBA00022723"/>
    </source>
</evidence>
<dbReference type="PANTHER" id="PTHR43350:SF19">
    <property type="entry name" value="D-GULOSIDE 3-DEHYDROGENASE"/>
    <property type="match status" value="1"/>
</dbReference>
<keyword evidence="3" id="KW-0479">Metal-binding</keyword>
<keyword evidence="5" id="KW-0560">Oxidoreductase</keyword>
<dbReference type="EMBL" id="SMZQ01000012">
    <property type="protein sequence ID" value="TDL33248.1"/>
    <property type="molecule type" value="Genomic_DNA"/>
</dbReference>
<dbReference type="PANTHER" id="PTHR43350">
    <property type="entry name" value="NAD-DEPENDENT ALCOHOL DEHYDROGENASE"/>
    <property type="match status" value="1"/>
</dbReference>
<dbReference type="Gene3D" id="3.40.50.720">
    <property type="entry name" value="NAD(P)-binding Rossmann-like Domain"/>
    <property type="match status" value="1"/>
</dbReference>
<sequence>MSRFLRIAAPRSVAVVDQPPVPLEPGQARVRTIYSGISAGTELTAYRGTNPYLTSVWDPASRLFQPGREALNYPLDGWGYSEVGEVVEVAPPAAPVSDASESDPPVKPGDIVWGIWGHRDEGILAAESLRGHVLPDGMDPLAGAFVRVGAIALSAVLAADLGPGSTVAIFGQGVIGLLATRFAVLNGAAVIAVDGIENRRAHALQWGAGHALGPSPTLAGDIRRITSGAGVDVAIELSGNYRALHEATRTVGADGTVIAAGFYQGEATGVRFGEEFHHNRVQLLASQIGSVPNRLRSRWTVPRLQQTVVDHLAKGLVDAPSLVTHTFPLADAAKAYELLDTDPQSALQVVLEFS</sequence>
<evidence type="ECO:0000259" key="6">
    <source>
        <dbReference type="Pfam" id="PF00107"/>
    </source>
</evidence>
<dbReference type="GO" id="GO:0016491">
    <property type="term" value="F:oxidoreductase activity"/>
    <property type="evidence" value="ECO:0007669"/>
    <property type="project" value="UniProtKB-KW"/>
</dbReference>
<dbReference type="GO" id="GO:0046872">
    <property type="term" value="F:metal ion binding"/>
    <property type="evidence" value="ECO:0007669"/>
    <property type="project" value="UniProtKB-KW"/>
</dbReference>
<evidence type="ECO:0000256" key="2">
    <source>
        <dbReference type="ARBA" id="ARBA00008072"/>
    </source>
</evidence>
<comment type="cofactor">
    <cofactor evidence="1">
        <name>Zn(2+)</name>
        <dbReference type="ChEBI" id="CHEBI:29105"/>
    </cofactor>
</comment>
<dbReference type="RefSeq" id="WP_133351669.1">
    <property type="nucleotide sequence ID" value="NZ_SMZQ01000012.1"/>
</dbReference>
<dbReference type="SUPFAM" id="SSF51735">
    <property type="entry name" value="NAD(P)-binding Rossmann-fold domains"/>
    <property type="match status" value="1"/>
</dbReference>
<protein>
    <submittedName>
        <fullName evidence="7">Zinc-binding alcohol dehydrogenase</fullName>
    </submittedName>
</protein>
<evidence type="ECO:0000256" key="1">
    <source>
        <dbReference type="ARBA" id="ARBA00001947"/>
    </source>
</evidence>
<name>A0A4V6PN64_9MICC</name>
<evidence type="ECO:0000313" key="8">
    <source>
        <dbReference type="Proteomes" id="UP000294621"/>
    </source>
</evidence>
<feature type="domain" description="Alcohol dehydrogenase-like C-terminal" evidence="6">
    <location>
        <begin position="175"/>
        <end position="294"/>
    </location>
</feature>
<gene>
    <name evidence="7" type="ORF">E2R57_18785</name>
</gene>
<reference evidence="7 8" key="1">
    <citation type="submission" date="2019-03" db="EMBL/GenBank/DDBJ databases">
        <title>Genome Sequencing and Assembly of Various Microbes Isolated from Partially Reclaimed Soil and Acid Mine Drainage (AMD) Site.</title>
        <authorList>
            <person name="Steinbock B."/>
            <person name="Bechtold R."/>
            <person name="Sevigny J.L."/>
            <person name="Thomas D."/>
            <person name="Cuthill L.R."/>
            <person name="Aveiro Johannsen E.J."/>
            <person name="Thomas K."/>
            <person name="Ghosh A."/>
        </authorList>
    </citation>
    <scope>NUCLEOTIDE SEQUENCE [LARGE SCALE GENOMIC DNA]</scope>
    <source>
        <strain evidence="7 8">S-A1</strain>
    </source>
</reference>
<dbReference type="CDD" id="cd08255">
    <property type="entry name" value="2-desacetyl-2-hydroxyethyl_bacteriochlorophyllide_like"/>
    <property type="match status" value="1"/>
</dbReference>
<evidence type="ECO:0000313" key="7">
    <source>
        <dbReference type="EMBL" id="TDL33248.1"/>
    </source>
</evidence>
<dbReference type="STRING" id="683150.G205_05496"/>
<dbReference type="OrthoDB" id="9781588at2"/>
<dbReference type="InterPro" id="IPR036291">
    <property type="entry name" value="NAD(P)-bd_dom_sf"/>
</dbReference>
<dbReference type="InterPro" id="IPR011032">
    <property type="entry name" value="GroES-like_sf"/>
</dbReference>
<evidence type="ECO:0000256" key="4">
    <source>
        <dbReference type="ARBA" id="ARBA00022833"/>
    </source>
</evidence>
<comment type="caution">
    <text evidence="7">The sequence shown here is derived from an EMBL/GenBank/DDBJ whole genome shotgun (WGS) entry which is preliminary data.</text>
</comment>
<organism evidence="7 8">
    <name type="scientific">Arthrobacter nitrophenolicus</name>
    <dbReference type="NCBI Taxonomy" id="683150"/>
    <lineage>
        <taxon>Bacteria</taxon>
        <taxon>Bacillati</taxon>
        <taxon>Actinomycetota</taxon>
        <taxon>Actinomycetes</taxon>
        <taxon>Micrococcales</taxon>
        <taxon>Micrococcaceae</taxon>
        <taxon>Arthrobacter</taxon>
    </lineage>
</organism>
<accession>A0A4V6PN64</accession>
<dbReference type="SUPFAM" id="SSF50129">
    <property type="entry name" value="GroES-like"/>
    <property type="match status" value="1"/>
</dbReference>
<comment type="similarity">
    <text evidence="2">Belongs to the zinc-containing alcohol dehydrogenase family.</text>
</comment>